<evidence type="ECO:0000313" key="7">
    <source>
        <dbReference type="Proteomes" id="UP000198976"/>
    </source>
</evidence>
<evidence type="ECO:0000256" key="3">
    <source>
        <dbReference type="ARBA" id="ARBA00023239"/>
    </source>
</evidence>
<evidence type="ECO:0000256" key="2">
    <source>
        <dbReference type="ARBA" id="ARBA00022842"/>
    </source>
</evidence>
<sequence>MLHNDHSQISGDPLRERSGASCAIEQVRIAELAPATRRMLDAIDTVLIYHTPLITRFRGVTEREGLLLHGPEGWSEAAPFWDYGPPESSRWLMAALEAATQTPPTARRTSVPVNVTIPVGTPAQAAERVQASGGCTTAKVKVADPGMTVDQDCERVAAVARELARISDDPHVRIDANMAWDVPTAIAAITALHEAAASAGGLEYAEQPCRTVEELARVRARVDVPIAADESIRRAEDPYAVIRAHAADVAIIKLAPLGGARAAREIAERAGIKVVVSSALESSIGLARGLQLAACLPVETACGLATAQLFAADTVREPLKVESGRIQVHDMRVDEELIDACPLPAGCRNRWIDRLDAMCAVLNEERQ</sequence>
<evidence type="ECO:0000256" key="4">
    <source>
        <dbReference type="HAMAP-Rule" id="MF_00470"/>
    </source>
</evidence>
<dbReference type="SFLD" id="SFLDF00009">
    <property type="entry name" value="o-succinylbenzoate_synthase"/>
    <property type="match status" value="1"/>
</dbReference>
<evidence type="ECO:0000259" key="5">
    <source>
        <dbReference type="SMART" id="SM00922"/>
    </source>
</evidence>
<dbReference type="Proteomes" id="UP000198976">
    <property type="component" value="Chromosome I"/>
</dbReference>
<evidence type="ECO:0000313" key="6">
    <source>
        <dbReference type="EMBL" id="SDU02224.1"/>
    </source>
</evidence>
<dbReference type="InterPro" id="IPR036849">
    <property type="entry name" value="Enolase-like_C_sf"/>
</dbReference>
<keyword evidence="3 4" id="KW-0456">Lyase</keyword>
<dbReference type="EMBL" id="LT629792">
    <property type="protein sequence ID" value="SDU02224.1"/>
    <property type="molecule type" value="Genomic_DNA"/>
</dbReference>
<keyword evidence="7" id="KW-1185">Reference proteome</keyword>
<feature type="active site" description="Proton donor" evidence="4">
    <location>
        <position position="141"/>
    </location>
</feature>
<dbReference type="RefSeq" id="WP_092648800.1">
    <property type="nucleotide sequence ID" value="NZ_LT629792.1"/>
</dbReference>
<dbReference type="SFLD" id="SFLDG00180">
    <property type="entry name" value="muconate_cycloisomerase"/>
    <property type="match status" value="1"/>
</dbReference>
<comment type="function">
    <text evidence="4">Converts 2-succinyl-6-hydroxy-2,4-cyclohexadiene-1-carboxylate (SHCHC) to 2-succinylbenzoate (OSB).</text>
</comment>
<feature type="domain" description="Mandelate racemase/muconate lactonizing enzyme C-terminal" evidence="5">
    <location>
        <begin position="122"/>
        <end position="225"/>
    </location>
</feature>
<protein>
    <recommendedName>
        <fullName evidence="4">o-succinylbenzoate synthase</fullName>
        <shortName evidence="4">OSB synthase</shortName>
        <shortName evidence="4">OSBS</shortName>
        <ecNumber evidence="4">4.2.1.113</ecNumber>
    </recommendedName>
    <alternativeName>
        <fullName evidence="4">4-(2'-carboxyphenyl)-4-oxybutyric acid synthase</fullName>
    </alternativeName>
    <alternativeName>
        <fullName evidence="4">o-succinylbenzoic acid synthase</fullName>
    </alternativeName>
</protein>
<comment type="pathway">
    <text evidence="4">Quinol/quinone metabolism; menaquinone biosynthesis.</text>
</comment>
<dbReference type="PANTHER" id="PTHR48073:SF2">
    <property type="entry name" value="O-SUCCINYLBENZOATE SYNTHASE"/>
    <property type="match status" value="1"/>
</dbReference>
<feature type="binding site" evidence="4">
    <location>
        <position position="229"/>
    </location>
    <ligand>
        <name>Mg(2+)</name>
        <dbReference type="ChEBI" id="CHEBI:18420"/>
    </ligand>
</feature>
<feature type="active site" description="Proton acceptor" evidence="4">
    <location>
        <position position="253"/>
    </location>
</feature>
<dbReference type="InterPro" id="IPR029065">
    <property type="entry name" value="Enolase_C-like"/>
</dbReference>
<dbReference type="CDD" id="cd03320">
    <property type="entry name" value="OSBS"/>
    <property type="match status" value="1"/>
</dbReference>
<gene>
    <name evidence="4" type="primary">menC</name>
    <name evidence="6" type="ORF">SAMN04489714_1678</name>
</gene>
<organism evidence="6 7">
    <name type="scientific">Schaalia radingae</name>
    <dbReference type="NCBI Taxonomy" id="131110"/>
    <lineage>
        <taxon>Bacteria</taxon>
        <taxon>Bacillati</taxon>
        <taxon>Actinomycetota</taxon>
        <taxon>Actinomycetes</taxon>
        <taxon>Actinomycetales</taxon>
        <taxon>Actinomycetaceae</taxon>
        <taxon>Schaalia</taxon>
    </lineage>
</organism>
<dbReference type="Gene3D" id="3.20.20.120">
    <property type="entry name" value="Enolase-like C-terminal domain"/>
    <property type="match status" value="1"/>
</dbReference>
<keyword evidence="4" id="KW-0474">Menaquinone biosynthesis</keyword>
<keyword evidence="1 4" id="KW-0479">Metal-binding</keyword>
<feature type="binding site" evidence="4">
    <location>
        <position position="206"/>
    </location>
    <ligand>
        <name>Mg(2+)</name>
        <dbReference type="ChEBI" id="CHEBI:18420"/>
    </ligand>
</feature>
<dbReference type="InterPro" id="IPR010196">
    <property type="entry name" value="OSB_synthase_MenC1"/>
</dbReference>
<dbReference type="InterPro" id="IPR013342">
    <property type="entry name" value="Mandelate_racemase_C"/>
</dbReference>
<dbReference type="EC" id="4.2.1.113" evidence="4"/>
<dbReference type="SMART" id="SM00922">
    <property type="entry name" value="MR_MLE"/>
    <property type="match status" value="1"/>
</dbReference>
<accession>A0ABY0VA30</accession>
<dbReference type="HAMAP" id="MF_00470">
    <property type="entry name" value="MenC_1"/>
    <property type="match status" value="1"/>
</dbReference>
<keyword evidence="2 4" id="KW-0460">Magnesium</keyword>
<reference evidence="6 7" key="1">
    <citation type="submission" date="2016-10" db="EMBL/GenBank/DDBJ databases">
        <authorList>
            <person name="Varghese N."/>
            <person name="Submissions S."/>
        </authorList>
    </citation>
    <scope>NUCLEOTIDE SEQUENCE [LARGE SCALE GENOMIC DNA]</scope>
    <source>
        <strain evidence="6 7">DSM 9169</strain>
    </source>
</reference>
<dbReference type="SUPFAM" id="SSF51604">
    <property type="entry name" value="Enolase C-terminal domain-like"/>
    <property type="match status" value="1"/>
</dbReference>
<dbReference type="Pfam" id="PF13378">
    <property type="entry name" value="MR_MLE_C"/>
    <property type="match status" value="1"/>
</dbReference>
<comment type="catalytic activity">
    <reaction evidence="4">
        <text>(1R,6R)-6-hydroxy-2-succinyl-cyclohexa-2,4-diene-1-carboxylate = 2-succinylbenzoate + H2O</text>
        <dbReference type="Rhea" id="RHEA:10196"/>
        <dbReference type="ChEBI" id="CHEBI:15377"/>
        <dbReference type="ChEBI" id="CHEBI:18325"/>
        <dbReference type="ChEBI" id="CHEBI:58689"/>
        <dbReference type="EC" id="4.2.1.113"/>
    </reaction>
</comment>
<name>A0ABY0VA30_9ACTO</name>
<feature type="binding site" evidence="4">
    <location>
        <position position="175"/>
    </location>
    <ligand>
        <name>Mg(2+)</name>
        <dbReference type="ChEBI" id="CHEBI:18420"/>
    </ligand>
</feature>
<dbReference type="NCBIfam" id="NF002782">
    <property type="entry name" value="PRK02901.1"/>
    <property type="match status" value="1"/>
</dbReference>
<dbReference type="PANTHER" id="PTHR48073">
    <property type="entry name" value="O-SUCCINYLBENZOATE SYNTHASE-RELATED"/>
    <property type="match status" value="1"/>
</dbReference>
<evidence type="ECO:0000256" key="1">
    <source>
        <dbReference type="ARBA" id="ARBA00022723"/>
    </source>
</evidence>
<comment type="pathway">
    <text evidence="4">Quinol/quinone metabolism; 1,4-dihydroxy-2-naphthoate biosynthesis; 1,4-dihydroxy-2-naphthoate from chorismate: step 4/7.</text>
</comment>
<dbReference type="Pfam" id="PF18374">
    <property type="entry name" value="Enolase_like_N"/>
    <property type="match status" value="1"/>
</dbReference>
<comment type="cofactor">
    <cofactor evidence="4">
        <name>a divalent metal cation</name>
        <dbReference type="ChEBI" id="CHEBI:60240"/>
    </cofactor>
</comment>
<proteinExistence type="inferred from homology"/>
<dbReference type="SFLD" id="SFLDS00001">
    <property type="entry name" value="Enolase"/>
    <property type="match status" value="1"/>
</dbReference>
<comment type="similarity">
    <text evidence="4">Belongs to the mandelate racemase/muconate lactonizing enzyme family. MenC type 1 subfamily.</text>
</comment>